<dbReference type="Proteomes" id="UP001139971">
    <property type="component" value="Unassembled WGS sequence"/>
</dbReference>
<organism evidence="2 3">
    <name type="scientific">Tahibacter soli</name>
    <dbReference type="NCBI Taxonomy" id="2983605"/>
    <lineage>
        <taxon>Bacteria</taxon>
        <taxon>Pseudomonadati</taxon>
        <taxon>Pseudomonadota</taxon>
        <taxon>Gammaproteobacteria</taxon>
        <taxon>Lysobacterales</taxon>
        <taxon>Rhodanobacteraceae</taxon>
        <taxon>Tahibacter</taxon>
    </lineage>
</organism>
<dbReference type="RefSeq" id="WP_263544870.1">
    <property type="nucleotide sequence ID" value="NZ_JAOVZO020000014.1"/>
</dbReference>
<dbReference type="AlphaFoldDB" id="A0A9X3YLA4"/>
<dbReference type="EMBL" id="JAOVZO020000014">
    <property type="protein sequence ID" value="MDC8012798.1"/>
    <property type="molecule type" value="Genomic_DNA"/>
</dbReference>
<sequence>MREQIARMRSRFPDFRLTFDGGWCVNWVGHVRPLCQRYELRIAYSLGRWIGDIWVASIRPQIWLVDPALELYTEFAPGERVPHIYFDSKHPLNSRLCVFDPQSDEWDSSLAIADTIVPWVIDWLVSYEGWHATGKWTGGGRHPALSEDTSSNQAQPLLNGVAAPNKTGVAIAELKFSPLATAVSRAFTPSLSSLNWDSDYL</sequence>
<feature type="domain" description="Type II CBASS E2 protein" evidence="1">
    <location>
        <begin position="4"/>
        <end position="143"/>
    </location>
</feature>
<reference evidence="2" key="1">
    <citation type="submission" date="2023-02" db="EMBL/GenBank/DDBJ databases">
        <title>Tahibacter soli sp. nov. isolated from soil.</title>
        <authorList>
            <person name="Baek J.H."/>
            <person name="Lee J.K."/>
            <person name="Choi D.G."/>
            <person name="Jeon C.O."/>
        </authorList>
    </citation>
    <scope>NUCLEOTIDE SEQUENCE</scope>
    <source>
        <strain evidence="2">BL</strain>
    </source>
</reference>
<protein>
    <recommendedName>
        <fullName evidence="1">Type II CBASS E2 protein domain-containing protein</fullName>
    </recommendedName>
</protein>
<dbReference type="Pfam" id="PF26395">
    <property type="entry name" value="E2-CBASS"/>
    <property type="match status" value="1"/>
</dbReference>
<gene>
    <name evidence="2" type="ORF">OD750_009600</name>
</gene>
<accession>A0A9X3YLA4</accession>
<name>A0A9X3YLA4_9GAMM</name>
<dbReference type="InterPro" id="IPR058588">
    <property type="entry name" value="E2-CBASS"/>
</dbReference>
<evidence type="ECO:0000259" key="1">
    <source>
        <dbReference type="Pfam" id="PF26395"/>
    </source>
</evidence>
<comment type="caution">
    <text evidence="2">The sequence shown here is derived from an EMBL/GenBank/DDBJ whole genome shotgun (WGS) entry which is preliminary data.</text>
</comment>
<proteinExistence type="predicted"/>
<evidence type="ECO:0000313" key="3">
    <source>
        <dbReference type="Proteomes" id="UP001139971"/>
    </source>
</evidence>
<keyword evidence="3" id="KW-1185">Reference proteome</keyword>
<evidence type="ECO:0000313" key="2">
    <source>
        <dbReference type="EMBL" id="MDC8012798.1"/>
    </source>
</evidence>